<gene>
    <name evidence="1" type="ORF">HRE60_10495</name>
</gene>
<geneLocation type="plasmid" evidence="1 2">
    <name>pIKMIN-B502</name>
</geneLocation>
<sequence length="207" mass="24621">MRKTQHYANRLFSEALSVLLVRGYVLVAPNYEARFYNRGVALEKDGKGYVLIHDYRDKITNYSSGVVITLYRFDNSSLRSWKEEDILKGSVPFFDFDEFEKIEEFGSYGIVFNWEHGEKAENWIYDDILEANEIGAKRKEREEWHDFLKRGYERTFHVKETPFKGFRKNVKIVSKKDLYRLINSNGREVVVGKWRKFVYGSTRLERA</sequence>
<name>A0A7L6WRF1_STRSL</name>
<accession>A0A7L6WRF1</accession>
<dbReference type="Proteomes" id="UP000516705">
    <property type="component" value="Plasmid pIKMIN-B502"/>
</dbReference>
<evidence type="ECO:0000313" key="1">
    <source>
        <dbReference type="EMBL" id="QMI52104.1"/>
    </source>
</evidence>
<proteinExistence type="predicted"/>
<keyword evidence="1" id="KW-0614">Plasmid</keyword>
<organism evidence="1 2">
    <name type="scientific">Streptococcus salivarius</name>
    <dbReference type="NCBI Taxonomy" id="1304"/>
    <lineage>
        <taxon>Bacteria</taxon>
        <taxon>Bacillati</taxon>
        <taxon>Bacillota</taxon>
        <taxon>Bacilli</taxon>
        <taxon>Lactobacillales</taxon>
        <taxon>Streptococcaceae</taxon>
        <taxon>Streptococcus</taxon>
    </lineage>
</organism>
<dbReference type="AlphaFoldDB" id="A0A7L6WRF1"/>
<evidence type="ECO:0000313" key="2">
    <source>
        <dbReference type="Proteomes" id="UP000516705"/>
    </source>
</evidence>
<dbReference type="RefSeq" id="WP_181671429.1">
    <property type="nucleotide sequence ID" value="NZ_CP054155.1"/>
</dbReference>
<protein>
    <submittedName>
        <fullName evidence="1">Uncharacterized protein</fullName>
    </submittedName>
</protein>
<dbReference type="EMBL" id="CP054155">
    <property type="protein sequence ID" value="QMI52104.1"/>
    <property type="molecule type" value="Genomic_DNA"/>
</dbReference>
<reference evidence="1 2" key="1">
    <citation type="journal article" date="2020" name="Microbiol. Resour. Announc.">
        <title>Complete Genome Sequence of Streptococcus salivarius DB-B5, a Novel Probiotic Candidate Isolated from the Supragingival Plaque of a Healthy Female Subject.</title>
        <authorList>
            <person name="Fields F.R."/>
            <person name="Li X."/>
            <person name="Navarre W.W."/>
            <person name="Naito M."/>
        </authorList>
    </citation>
    <scope>NUCLEOTIDE SEQUENCE [LARGE SCALE GENOMIC DNA]</scope>
    <source>
        <strain evidence="1 2">DB-B5</strain>
        <plasmid evidence="1 2">pIKMIN-B502</plasmid>
    </source>
</reference>